<feature type="region of interest" description="Disordered" evidence="3">
    <location>
        <begin position="734"/>
        <end position="756"/>
    </location>
</feature>
<dbReference type="InterPro" id="IPR019734">
    <property type="entry name" value="TPR_rpt"/>
</dbReference>
<keyword evidence="1" id="KW-0802">TPR repeat</keyword>
<feature type="repeat" description="TPR" evidence="1">
    <location>
        <begin position="1572"/>
        <end position="1605"/>
    </location>
</feature>
<dbReference type="SMART" id="SM00028">
    <property type="entry name" value="TPR"/>
    <property type="match status" value="5"/>
</dbReference>
<feature type="compositionally biased region" description="Polar residues" evidence="3">
    <location>
        <begin position="20"/>
        <end position="51"/>
    </location>
</feature>
<organism evidence="5 6">
    <name type="scientific">Novipirellula herctigrandis</name>
    <dbReference type="NCBI Taxonomy" id="2527986"/>
    <lineage>
        <taxon>Bacteria</taxon>
        <taxon>Pseudomonadati</taxon>
        <taxon>Planctomycetota</taxon>
        <taxon>Planctomycetia</taxon>
        <taxon>Pirellulales</taxon>
        <taxon>Pirellulaceae</taxon>
        <taxon>Novipirellula</taxon>
    </lineage>
</organism>
<dbReference type="Gene3D" id="1.25.40.10">
    <property type="entry name" value="Tetratricopeptide repeat domain"/>
    <property type="match status" value="4"/>
</dbReference>
<feature type="coiled-coil region" evidence="2">
    <location>
        <begin position="527"/>
        <end position="588"/>
    </location>
</feature>
<keyword evidence="4" id="KW-1133">Transmembrane helix</keyword>
<evidence type="ECO:0000256" key="3">
    <source>
        <dbReference type="SAM" id="MobiDB-lite"/>
    </source>
</evidence>
<dbReference type="PROSITE" id="PS50293">
    <property type="entry name" value="TPR_REGION"/>
    <property type="match status" value="1"/>
</dbReference>
<proteinExistence type="predicted"/>
<feature type="compositionally biased region" description="Basic and acidic residues" evidence="3">
    <location>
        <begin position="1"/>
        <end position="19"/>
    </location>
</feature>
<evidence type="ECO:0000256" key="4">
    <source>
        <dbReference type="SAM" id="Phobius"/>
    </source>
</evidence>
<feature type="transmembrane region" description="Helical" evidence="4">
    <location>
        <begin position="69"/>
        <end position="90"/>
    </location>
</feature>
<accession>A0A5C5Z2U0</accession>
<reference evidence="5 6" key="1">
    <citation type="submission" date="2019-02" db="EMBL/GenBank/DDBJ databases">
        <title>Deep-cultivation of Planctomycetes and their phenomic and genomic characterization uncovers novel biology.</title>
        <authorList>
            <person name="Wiegand S."/>
            <person name="Jogler M."/>
            <person name="Boedeker C."/>
            <person name="Pinto D."/>
            <person name="Vollmers J."/>
            <person name="Rivas-Marin E."/>
            <person name="Kohn T."/>
            <person name="Peeters S.H."/>
            <person name="Heuer A."/>
            <person name="Rast P."/>
            <person name="Oberbeckmann S."/>
            <person name="Bunk B."/>
            <person name="Jeske O."/>
            <person name="Meyerdierks A."/>
            <person name="Storesund J.E."/>
            <person name="Kallscheuer N."/>
            <person name="Luecker S."/>
            <person name="Lage O.M."/>
            <person name="Pohl T."/>
            <person name="Merkel B.J."/>
            <person name="Hornburger P."/>
            <person name="Mueller R.-W."/>
            <person name="Bruemmer F."/>
            <person name="Labrenz M."/>
            <person name="Spormann A.M."/>
            <person name="Op Den Camp H."/>
            <person name="Overmann J."/>
            <person name="Amann R."/>
            <person name="Jetten M.S.M."/>
            <person name="Mascher T."/>
            <person name="Medema M.H."/>
            <person name="Devos D.P."/>
            <person name="Kaster A.-K."/>
            <person name="Ovreas L."/>
            <person name="Rohde M."/>
            <person name="Galperin M.Y."/>
            <person name="Jogler C."/>
        </authorList>
    </citation>
    <scope>NUCLEOTIDE SEQUENCE [LARGE SCALE GENOMIC DNA]</scope>
    <source>
        <strain evidence="5 6">CA13</strain>
    </source>
</reference>
<dbReference type="SUPFAM" id="SSF48452">
    <property type="entry name" value="TPR-like"/>
    <property type="match status" value="3"/>
</dbReference>
<name>A0A5C5Z2U0_9BACT</name>
<gene>
    <name evidence="5" type="ORF">CA13_26190</name>
</gene>
<dbReference type="RefSeq" id="WP_146396903.1">
    <property type="nucleotide sequence ID" value="NZ_SJPJ01000001.1"/>
</dbReference>
<dbReference type="OrthoDB" id="221446at2"/>
<dbReference type="PROSITE" id="PS50005">
    <property type="entry name" value="TPR"/>
    <property type="match status" value="1"/>
</dbReference>
<keyword evidence="4" id="KW-0472">Membrane</keyword>
<protein>
    <submittedName>
        <fullName evidence="5">Tetratricopeptide repeat protein</fullName>
    </submittedName>
</protein>
<evidence type="ECO:0000256" key="1">
    <source>
        <dbReference type="PROSITE-ProRule" id="PRU00339"/>
    </source>
</evidence>
<keyword evidence="4" id="KW-0812">Transmembrane</keyword>
<evidence type="ECO:0000313" key="5">
    <source>
        <dbReference type="EMBL" id="TWT81171.1"/>
    </source>
</evidence>
<keyword evidence="2" id="KW-0175">Coiled coil</keyword>
<feature type="region of interest" description="Disordered" evidence="3">
    <location>
        <begin position="1"/>
        <end position="51"/>
    </location>
</feature>
<evidence type="ECO:0000256" key="2">
    <source>
        <dbReference type="SAM" id="Coils"/>
    </source>
</evidence>
<evidence type="ECO:0000313" key="6">
    <source>
        <dbReference type="Proteomes" id="UP000315010"/>
    </source>
</evidence>
<sequence length="1727" mass="190991">MDSHLDTKSVNPNRKDASNEKASLSAGNASAQNLNAQHGTDDSSSPVESQQYLDKIQQRQFDWQWNGRLLWISTAIAAILVVCSIASYVYHSKTTTQTYRSRADEAASEGKFSDQAKWLQRYLLIQPDDTGAIIEMAIASDQAADVALSSELSAAVNQARKHLGSSIARLTDDEAKEAKDLRHRLIKRLIQLGGGWFREAERQVVVLDAEHTDPQANKWMALSLIGQVDASISDARQADKYDKEKDFWLWRSHQKPGEVLVTAISMNPNDVDLIAKLVEAAIRTPQSFDLSGKDAQQRAAGLNQRVEKLLAGIENNQDSRSRLIRYRFELARGNTKLAEEILFSAAEDAAARLAKQMALLVAERKKLEDAGDGAVGDEVDTETAEQATAPEQALVPDAEGSPEYWDFVLLSEAAGRASETDPQLARSYFDQLTVTRIPSVSAALVENVFVLSGQLAQSSGDPDGAIEIWERGLVQGNPLSLDLLGAISRLNVFLAQVGQAGKDEAINHQGLGNVTSDSSVQNNQQRVITAEKSLERFREAIKAATRRVAKASDSELPRETRLAVGRQIEAANWRLQVLESTLAALDKRDVDAIQGMQRALVASAEVGTDERVAVALQLASLYQTQGLWDQVGATLDQAIELAPSNLSLRAKSADAWTRSGNRLRAIEQWRSVGNADSFEIQVAGVEARLNYQLRLRPEQQDFSGVRSAIARVRKKYEEPIEQLIARTKDRGLYKEPSDVSLADDEQTDESVGQAEPMDPADAVALQLLSRLQISEISLPPAGVDIQEHLRSSQMAEQIAELAEQNADDELIQAFAAERLAAAGMLEQSDEAIKRLERLSKPQANSLAQSTPPVIVRARIEAAQGKPIEACHRLMRHAETLAQNEGPLVASQLLQTAAGFALMGNDSELAYNALLKIPADQQTITILFSLARLSRQLPPNSEIFQSKNQSNDPSSLSLHWERELEKIEGRSGSFWRFLAITRLIDQLRSDRNEIQRNDARLREARTQLRELMTIRPRWGEAISLEGWLLAIEGKPEQAVDQLRRGIAAGDTRMQTRVRLWEQLVALGRLDEADVEIQQTALASGQPSAQFEVTRIQLAQQQGDFGRSVEMARQAAVERPDDALAQLVLARVATVAAADPSQLESQDELLQEARQAIGKAASDIKANPVQIASARLAVELVAGDEKVIRKEIERIRQSKLDELEKLILVSQAFVALKDFEAALPLLKRADQIQPSSRTQIALSALYRELSRTDDEIDALRIAQQRDPNNTILRNQLAQALAARDGKEINWQELSQLLQSADQATGINRFLYAILLSVHGNDKQHDQSVQILRELIAEQNSRSEDAARVLAAVLRRQLEAIPASDAGGTESDAGEVERLSSEIRSIYDSISRNSSPEVADLYRYADFLLRQGDDRDLAKVKTLLDQMHQRENGELAALELDIRYAERTGQRDKAPEIIKQWADSANDGANLTDSDVSAIAGGSLIKLGFIEEGLSWFEQAYKNEPETLTNYVVALGRVGQLDVALQVTAEHHQKNKDPNSAILLAELLLNQSADEMSTEHNQLVDQAVESFDRNPMLLESVATLRMQQSDYERAIELYQRAIQIDPLRVRTLNNLAMAFSEVPGRELEGIEPIDKAMTLAGENPELLDTKGVLLLKARQFAQAKKTFQMAISQSTEPRYQFHLVLTLLAEGNEAEAEREWGNLNLGKLNPGGLTVPERQTLAELEIRFGK</sequence>
<dbReference type="Proteomes" id="UP000315010">
    <property type="component" value="Unassembled WGS sequence"/>
</dbReference>
<dbReference type="EMBL" id="SJPJ01000001">
    <property type="protein sequence ID" value="TWT81171.1"/>
    <property type="molecule type" value="Genomic_DNA"/>
</dbReference>
<dbReference type="InterPro" id="IPR011990">
    <property type="entry name" value="TPR-like_helical_dom_sf"/>
</dbReference>
<keyword evidence="6" id="KW-1185">Reference proteome</keyword>
<dbReference type="PANTHER" id="PTHR12558">
    <property type="entry name" value="CELL DIVISION CYCLE 16,23,27"/>
    <property type="match status" value="1"/>
</dbReference>
<dbReference type="PANTHER" id="PTHR12558:SF13">
    <property type="entry name" value="CELL DIVISION CYCLE PROTEIN 27 HOMOLOG"/>
    <property type="match status" value="1"/>
</dbReference>
<comment type="caution">
    <text evidence="5">The sequence shown here is derived from an EMBL/GenBank/DDBJ whole genome shotgun (WGS) entry which is preliminary data.</text>
</comment>